<accession>D7FZE4</accession>
<dbReference type="STRING" id="2880.D7FZE4"/>
<organism evidence="8 9">
    <name type="scientific">Ectocarpus siliculosus</name>
    <name type="common">Brown alga</name>
    <name type="synonym">Conferva siliculosa</name>
    <dbReference type="NCBI Taxonomy" id="2880"/>
    <lineage>
        <taxon>Eukaryota</taxon>
        <taxon>Sar</taxon>
        <taxon>Stramenopiles</taxon>
        <taxon>Ochrophyta</taxon>
        <taxon>PX clade</taxon>
        <taxon>Phaeophyceae</taxon>
        <taxon>Ectocarpales</taxon>
        <taxon>Ectocarpaceae</taxon>
        <taxon>Ectocarpus</taxon>
    </lineage>
</organism>
<dbReference type="InterPro" id="IPR021109">
    <property type="entry name" value="Peptidase_aspartic_dom_sf"/>
</dbReference>
<dbReference type="InterPro" id="IPR019103">
    <property type="entry name" value="Peptidase_aspartic_DDI1-type"/>
</dbReference>
<name>D7FZE4_ECTSI</name>
<evidence type="ECO:0008006" key="10">
    <source>
        <dbReference type="Google" id="ProtNLM"/>
    </source>
</evidence>
<dbReference type="SMART" id="SM00165">
    <property type="entry name" value="UBA"/>
    <property type="match status" value="1"/>
</dbReference>
<feature type="compositionally biased region" description="Low complexity" evidence="5">
    <location>
        <begin position="344"/>
        <end position="385"/>
    </location>
</feature>
<evidence type="ECO:0000259" key="7">
    <source>
        <dbReference type="PROSITE" id="PS50053"/>
    </source>
</evidence>
<dbReference type="PROSITE" id="PS50053">
    <property type="entry name" value="UBIQUITIN_2"/>
    <property type="match status" value="1"/>
</dbReference>
<feature type="domain" description="UBA" evidence="6">
    <location>
        <begin position="397"/>
        <end position="437"/>
    </location>
</feature>
<dbReference type="Pfam" id="PF09668">
    <property type="entry name" value="Asp_protease"/>
    <property type="match status" value="1"/>
</dbReference>
<dbReference type="OMA" id="GHRLNAF"/>
<evidence type="ECO:0000313" key="9">
    <source>
        <dbReference type="Proteomes" id="UP000002630"/>
    </source>
</evidence>
<dbReference type="InParanoid" id="D7FZE4"/>
<feature type="region of interest" description="Disordered" evidence="5">
    <location>
        <begin position="321"/>
        <end position="385"/>
    </location>
</feature>
<keyword evidence="3" id="KW-0064">Aspartyl protease</keyword>
<dbReference type="InterPro" id="IPR029071">
    <property type="entry name" value="Ubiquitin-like_domsf"/>
</dbReference>
<evidence type="ECO:0000256" key="3">
    <source>
        <dbReference type="ARBA" id="ARBA00022750"/>
    </source>
</evidence>
<feature type="region of interest" description="Disordered" evidence="5">
    <location>
        <begin position="390"/>
        <end position="409"/>
    </location>
</feature>
<dbReference type="MEROPS" id="A28.001"/>
<dbReference type="Gene3D" id="2.40.70.10">
    <property type="entry name" value="Acid Proteases"/>
    <property type="match status" value="1"/>
</dbReference>
<evidence type="ECO:0000256" key="5">
    <source>
        <dbReference type="SAM" id="MobiDB-lite"/>
    </source>
</evidence>
<evidence type="ECO:0000256" key="2">
    <source>
        <dbReference type="ARBA" id="ARBA00022670"/>
    </source>
</evidence>
<dbReference type="EMBL" id="FN649745">
    <property type="protein sequence ID" value="CBJ32761.1"/>
    <property type="molecule type" value="Genomic_DNA"/>
</dbReference>
<dbReference type="SUPFAM" id="SSF46934">
    <property type="entry name" value="UBA-like"/>
    <property type="match status" value="1"/>
</dbReference>
<dbReference type="InterPro" id="IPR000626">
    <property type="entry name" value="Ubiquitin-like_dom"/>
</dbReference>
<evidence type="ECO:0000256" key="1">
    <source>
        <dbReference type="ARBA" id="ARBA00009136"/>
    </source>
</evidence>
<dbReference type="Gene3D" id="3.10.20.90">
    <property type="entry name" value="Phosphatidylinositol 3-kinase Catalytic Subunit, Chain A, domain 1"/>
    <property type="match status" value="1"/>
</dbReference>
<dbReference type="SMART" id="SM00213">
    <property type="entry name" value="UBQ"/>
    <property type="match status" value="1"/>
</dbReference>
<sequence>MKVTVATEEGKSSQIEVSGDTAVSTIKSLVSTELSVGPGAQVTFNGRPLADTTTLAGAGVSEQDLLLVTMGGGGAFGGVAAAAPKGPTLADVGSEPGEMLEFFKKNPQLLRQLHHVNAELAEAVETGDVGKVRTCLMMQQMNSHKAKWTRETERAALFANPDSEENQAKIQKMIDQEAIDQNYHMAMEEAPEVFARVSMLYIDTEINGVRVKAFVDSGAQSTIMSAACAEKCGLMRLVDTRFHGEARGVGTGKILGRIHMAQIKIGDHHFPCSFTILQTSDVDFLFGLDMLKRHLCVIDLKSSMLGLGSAGASVPFLSEKDLPSSARETQAEDLENKKPAAAESSGSSSSVETAPTGAGAGSAAPASSAMDTETPATASPASASATPAAATASAAGGAEEAKVTQLTAMGFSREQAEGALSSTGGDAEQAAGLLLAQMDL</sequence>
<dbReference type="GO" id="GO:0004190">
    <property type="term" value="F:aspartic-type endopeptidase activity"/>
    <property type="evidence" value="ECO:0007669"/>
    <property type="project" value="UniProtKB-KW"/>
</dbReference>
<evidence type="ECO:0000256" key="4">
    <source>
        <dbReference type="ARBA" id="ARBA00022801"/>
    </source>
</evidence>
<keyword evidence="4" id="KW-0378">Hydrolase</keyword>
<dbReference type="AlphaFoldDB" id="D7FZE4"/>
<keyword evidence="9" id="KW-1185">Reference proteome</keyword>
<keyword evidence="2" id="KW-0645">Protease</keyword>
<protein>
    <recommendedName>
        <fullName evidence="10">DNA damage-inducible protein 1</fullName>
    </recommendedName>
</protein>
<reference evidence="8 9" key="1">
    <citation type="journal article" date="2010" name="Nature">
        <title>The Ectocarpus genome and the independent evolution of multicellularity in brown algae.</title>
        <authorList>
            <person name="Cock J.M."/>
            <person name="Sterck L."/>
            <person name="Rouze P."/>
            <person name="Scornet D."/>
            <person name="Allen A.E."/>
            <person name="Amoutzias G."/>
            <person name="Anthouard V."/>
            <person name="Artiguenave F."/>
            <person name="Aury J.M."/>
            <person name="Badger J.H."/>
            <person name="Beszteri B."/>
            <person name="Billiau K."/>
            <person name="Bonnet E."/>
            <person name="Bothwell J.H."/>
            <person name="Bowler C."/>
            <person name="Boyen C."/>
            <person name="Brownlee C."/>
            <person name="Carrano C.J."/>
            <person name="Charrier B."/>
            <person name="Cho G.Y."/>
            <person name="Coelho S.M."/>
            <person name="Collen J."/>
            <person name="Corre E."/>
            <person name="Da Silva C."/>
            <person name="Delage L."/>
            <person name="Delaroque N."/>
            <person name="Dittami S.M."/>
            <person name="Doulbeau S."/>
            <person name="Elias M."/>
            <person name="Farnham G."/>
            <person name="Gachon C.M."/>
            <person name="Gschloessl B."/>
            <person name="Heesch S."/>
            <person name="Jabbari K."/>
            <person name="Jubin C."/>
            <person name="Kawai H."/>
            <person name="Kimura K."/>
            <person name="Kloareg B."/>
            <person name="Kupper F.C."/>
            <person name="Lang D."/>
            <person name="Le Bail A."/>
            <person name="Leblanc C."/>
            <person name="Lerouge P."/>
            <person name="Lohr M."/>
            <person name="Lopez P.J."/>
            <person name="Martens C."/>
            <person name="Maumus F."/>
            <person name="Michel G."/>
            <person name="Miranda-Saavedra D."/>
            <person name="Morales J."/>
            <person name="Moreau H."/>
            <person name="Motomura T."/>
            <person name="Nagasato C."/>
            <person name="Napoli C.A."/>
            <person name="Nelson D.R."/>
            <person name="Nyvall-Collen P."/>
            <person name="Peters A.F."/>
            <person name="Pommier C."/>
            <person name="Potin P."/>
            <person name="Poulain J."/>
            <person name="Quesneville H."/>
            <person name="Read B."/>
            <person name="Rensing S.A."/>
            <person name="Ritter A."/>
            <person name="Rousvoal S."/>
            <person name="Samanta M."/>
            <person name="Samson G."/>
            <person name="Schroeder D.C."/>
            <person name="Segurens B."/>
            <person name="Strittmatter M."/>
            <person name="Tonon T."/>
            <person name="Tregear J.W."/>
            <person name="Valentin K."/>
            <person name="von Dassow P."/>
            <person name="Yamagishi T."/>
            <person name="Van de Peer Y."/>
            <person name="Wincker P."/>
        </authorList>
    </citation>
    <scope>NUCLEOTIDE SEQUENCE [LARGE SCALE GENOMIC DNA]</scope>
    <source>
        <strain evidence="9">Ec32 / CCAP1310/4</strain>
    </source>
</reference>
<gene>
    <name evidence="8" type="ORF">Esi_0366_0008</name>
</gene>
<dbReference type="PROSITE" id="PS50030">
    <property type="entry name" value="UBA"/>
    <property type="match status" value="1"/>
</dbReference>
<dbReference type="SUPFAM" id="SSF50630">
    <property type="entry name" value="Acid proteases"/>
    <property type="match status" value="1"/>
</dbReference>
<dbReference type="InterPro" id="IPR009060">
    <property type="entry name" value="UBA-like_sf"/>
</dbReference>
<dbReference type="Pfam" id="PF00627">
    <property type="entry name" value="UBA"/>
    <property type="match status" value="1"/>
</dbReference>
<dbReference type="CDD" id="cd05479">
    <property type="entry name" value="RP_DDI"/>
    <property type="match status" value="1"/>
</dbReference>
<comment type="similarity">
    <text evidence="1">Belongs to the DDI1 family.</text>
</comment>
<dbReference type="PANTHER" id="PTHR12917">
    <property type="entry name" value="ASPARTYL PROTEASE DDI-RELATED"/>
    <property type="match status" value="1"/>
</dbReference>
<dbReference type="Gene3D" id="1.10.8.10">
    <property type="entry name" value="DNA helicase RuvA subunit, C-terminal domain"/>
    <property type="match status" value="1"/>
</dbReference>
<evidence type="ECO:0000259" key="6">
    <source>
        <dbReference type="PROSITE" id="PS50030"/>
    </source>
</evidence>
<dbReference type="InterPro" id="IPR015940">
    <property type="entry name" value="UBA"/>
</dbReference>
<dbReference type="GO" id="GO:0006508">
    <property type="term" value="P:proteolysis"/>
    <property type="evidence" value="ECO:0007669"/>
    <property type="project" value="UniProtKB-KW"/>
</dbReference>
<dbReference type="PANTHER" id="PTHR12917:SF1">
    <property type="entry name" value="AT13091P"/>
    <property type="match status" value="1"/>
</dbReference>
<dbReference type="FunCoup" id="D7FZE4">
    <property type="interactions" value="65"/>
</dbReference>
<feature type="domain" description="Ubiquitin-like" evidence="7">
    <location>
        <begin position="1"/>
        <end position="75"/>
    </location>
</feature>
<proteinExistence type="inferred from homology"/>
<dbReference type="EMBL" id="FN648560">
    <property type="protein sequence ID" value="CBJ32761.1"/>
    <property type="molecule type" value="Genomic_DNA"/>
</dbReference>
<dbReference type="SUPFAM" id="SSF54236">
    <property type="entry name" value="Ubiquitin-like"/>
    <property type="match status" value="1"/>
</dbReference>
<dbReference type="eggNOG" id="KOG0012">
    <property type="taxonomic scope" value="Eukaryota"/>
</dbReference>
<evidence type="ECO:0000313" key="8">
    <source>
        <dbReference type="EMBL" id="CBJ32761.1"/>
    </source>
</evidence>
<dbReference type="OrthoDB" id="1047367at2759"/>
<dbReference type="Proteomes" id="UP000002630">
    <property type="component" value="Linkage Group LG20"/>
</dbReference>